<evidence type="ECO:0000313" key="6">
    <source>
        <dbReference type="Proteomes" id="UP000231379"/>
    </source>
</evidence>
<dbReference type="PANTHER" id="PTHR45586:SF1">
    <property type="entry name" value="LIPOPOLYSACCHARIDE ASSEMBLY PROTEIN B"/>
    <property type="match status" value="1"/>
</dbReference>
<dbReference type="AlphaFoldDB" id="A0A2H0U8P6"/>
<feature type="transmembrane region" description="Helical" evidence="4">
    <location>
        <begin position="35"/>
        <end position="53"/>
    </location>
</feature>
<keyword evidence="4" id="KW-0812">Transmembrane</keyword>
<dbReference type="EMBL" id="PFBM01000021">
    <property type="protein sequence ID" value="PIR82165.1"/>
    <property type="molecule type" value="Genomic_DNA"/>
</dbReference>
<evidence type="ECO:0000256" key="2">
    <source>
        <dbReference type="ARBA" id="ARBA00022803"/>
    </source>
</evidence>
<dbReference type="InterPro" id="IPR011990">
    <property type="entry name" value="TPR-like_helical_dom_sf"/>
</dbReference>
<keyword evidence="4" id="KW-1133">Transmembrane helix</keyword>
<evidence type="ECO:0000313" key="5">
    <source>
        <dbReference type="EMBL" id="PIR82165.1"/>
    </source>
</evidence>
<dbReference type="PROSITE" id="PS50005">
    <property type="entry name" value="TPR"/>
    <property type="match status" value="1"/>
</dbReference>
<name>A0A2H0U8P6_9BACT</name>
<dbReference type="SUPFAM" id="SSF48452">
    <property type="entry name" value="TPR-like"/>
    <property type="match status" value="1"/>
</dbReference>
<dbReference type="Pfam" id="PF14559">
    <property type="entry name" value="TPR_19"/>
    <property type="match status" value="1"/>
</dbReference>
<keyword evidence="2 3" id="KW-0802">TPR repeat</keyword>
<gene>
    <name evidence="5" type="ORF">COU20_03320</name>
</gene>
<protein>
    <submittedName>
        <fullName evidence="5">Uncharacterized protein</fullName>
    </submittedName>
</protein>
<organism evidence="5 6">
    <name type="scientific">Candidatus Kaiserbacteria bacterium CG10_big_fil_rev_8_21_14_0_10_59_10</name>
    <dbReference type="NCBI Taxonomy" id="1974612"/>
    <lineage>
        <taxon>Bacteria</taxon>
        <taxon>Candidatus Kaiseribacteriota</taxon>
    </lineage>
</organism>
<dbReference type="InterPro" id="IPR019734">
    <property type="entry name" value="TPR_rpt"/>
</dbReference>
<dbReference type="Gene3D" id="1.25.40.10">
    <property type="entry name" value="Tetratricopeptide repeat domain"/>
    <property type="match status" value="1"/>
</dbReference>
<evidence type="ECO:0000256" key="1">
    <source>
        <dbReference type="ARBA" id="ARBA00022737"/>
    </source>
</evidence>
<dbReference type="InterPro" id="IPR051012">
    <property type="entry name" value="CellSynth/LPSAsmb/PSIAsmb"/>
</dbReference>
<proteinExistence type="predicted"/>
<comment type="caution">
    <text evidence="5">The sequence shown here is derived from an EMBL/GenBank/DDBJ whole genome shotgun (WGS) entry which is preliminary data.</text>
</comment>
<reference evidence="6" key="1">
    <citation type="submission" date="2017-09" db="EMBL/GenBank/DDBJ databases">
        <title>Depth-based differentiation of microbial function through sediment-hosted aquifers and enrichment of novel symbionts in the deep terrestrial subsurface.</title>
        <authorList>
            <person name="Probst A.J."/>
            <person name="Ladd B."/>
            <person name="Jarett J.K."/>
            <person name="Geller-Mcgrath D.E."/>
            <person name="Sieber C.M.K."/>
            <person name="Emerson J.B."/>
            <person name="Anantharaman K."/>
            <person name="Thomas B.C."/>
            <person name="Malmstrom R."/>
            <person name="Stieglmeier M."/>
            <person name="Klingl A."/>
            <person name="Woyke T."/>
            <person name="Ryan C.M."/>
            <person name="Banfield J.F."/>
        </authorList>
    </citation>
    <scope>NUCLEOTIDE SEQUENCE [LARGE SCALE GENOMIC DNA]</scope>
</reference>
<dbReference type="SMART" id="SM00028">
    <property type="entry name" value="TPR"/>
    <property type="match status" value="3"/>
</dbReference>
<keyword evidence="4" id="KW-0472">Membrane</keyword>
<dbReference type="PANTHER" id="PTHR45586">
    <property type="entry name" value="TPR REPEAT-CONTAINING PROTEIN PA4667"/>
    <property type="match status" value="1"/>
</dbReference>
<sequence>MHVLSAFCTAELLSCIVNFRHRDRCESKEEAMRKIARISVVLALTVIGAVFSMTQPAVAHCGIDFMSIGNNRAATGQLRQAIAAYDAELRCRPRTLSYFQRARVHLALEQYKRAARDFARVVRAAPEWQKANAGLAWSLFNMGHPEKAEPYAKRAVELNPEDAYAWDTLAQVSEALFDIPQAAHAYRQVHRLRPEAPDAFMALSRLYALPLFDYDRA</sequence>
<dbReference type="Proteomes" id="UP000231379">
    <property type="component" value="Unassembled WGS sequence"/>
</dbReference>
<keyword evidence="1" id="KW-0677">Repeat</keyword>
<evidence type="ECO:0000256" key="3">
    <source>
        <dbReference type="PROSITE-ProRule" id="PRU00339"/>
    </source>
</evidence>
<evidence type="ECO:0000256" key="4">
    <source>
        <dbReference type="SAM" id="Phobius"/>
    </source>
</evidence>
<feature type="repeat" description="TPR" evidence="3">
    <location>
        <begin position="95"/>
        <end position="128"/>
    </location>
</feature>
<accession>A0A2H0U8P6</accession>